<keyword evidence="3" id="KW-1185">Reference proteome</keyword>
<protein>
    <submittedName>
        <fullName evidence="2">Uncharacterized protein</fullName>
    </submittedName>
</protein>
<sequence length="225" mass="26656">MKFRVKHRKLFYVPGMISLLLIPVLCMWFLYSRDYLKVYTAVNVALSDGFYKFNSSNPSKPIKIYPKRKIENFILNGDEVNNEIQLSNARKRIKQLFAENDSINAVKIILGKKTKYKFFVDILDALAQDYVPTYVVNDNYFFVVYFPPEHKYKKIKSMHPLGCGYGSANKEYWAEQDRKNARELFIKNIKHFWQIPVALFGIISLNIFMLIKFNKNRIYNQKSYI</sequence>
<evidence type="ECO:0000313" key="2">
    <source>
        <dbReference type="EMBL" id="QBZ99164.1"/>
    </source>
</evidence>
<dbReference type="KEGG" id="fsn:GS03_02686"/>
<evidence type="ECO:0000313" key="3">
    <source>
        <dbReference type="Proteomes" id="UP000296862"/>
    </source>
</evidence>
<organism evidence="2 3">
    <name type="scientific">Flavobacterium sangjuense</name>
    <dbReference type="NCBI Taxonomy" id="2518177"/>
    <lineage>
        <taxon>Bacteria</taxon>
        <taxon>Pseudomonadati</taxon>
        <taxon>Bacteroidota</taxon>
        <taxon>Flavobacteriia</taxon>
        <taxon>Flavobacteriales</taxon>
        <taxon>Flavobacteriaceae</taxon>
        <taxon>Flavobacterium</taxon>
    </lineage>
</organism>
<gene>
    <name evidence="2" type="ORF">GS03_02686</name>
</gene>
<name>A0A4V1CCE1_9FLAO</name>
<evidence type="ECO:0000256" key="1">
    <source>
        <dbReference type="SAM" id="Phobius"/>
    </source>
</evidence>
<keyword evidence="1" id="KW-0812">Transmembrane</keyword>
<dbReference type="RefSeq" id="WP_136153023.1">
    <property type="nucleotide sequence ID" value="NZ_CP038810.1"/>
</dbReference>
<dbReference type="Proteomes" id="UP000296862">
    <property type="component" value="Chromosome"/>
</dbReference>
<reference evidence="2 3" key="1">
    <citation type="submission" date="2019-04" db="EMBL/GenBank/DDBJ databases">
        <title>Flavobacterium sp. GS03.</title>
        <authorList>
            <person name="Kim H."/>
        </authorList>
    </citation>
    <scope>NUCLEOTIDE SEQUENCE [LARGE SCALE GENOMIC DNA]</scope>
    <source>
        <strain evidence="2 3">GS03</strain>
    </source>
</reference>
<accession>A0A4V1CCE1</accession>
<dbReference type="EMBL" id="CP038810">
    <property type="protein sequence ID" value="QBZ99164.1"/>
    <property type="molecule type" value="Genomic_DNA"/>
</dbReference>
<proteinExistence type="predicted"/>
<keyword evidence="1" id="KW-0472">Membrane</keyword>
<dbReference type="OrthoDB" id="1272476at2"/>
<dbReference type="AlphaFoldDB" id="A0A4V1CCE1"/>
<feature type="transmembrane region" description="Helical" evidence="1">
    <location>
        <begin position="12"/>
        <end position="31"/>
    </location>
</feature>
<feature type="transmembrane region" description="Helical" evidence="1">
    <location>
        <begin position="192"/>
        <end position="211"/>
    </location>
</feature>
<keyword evidence="1" id="KW-1133">Transmembrane helix</keyword>